<dbReference type="InterPro" id="IPR019554">
    <property type="entry name" value="Soluble_ligand-bd"/>
</dbReference>
<comment type="caution">
    <text evidence="4">The sequence shown here is derived from an EMBL/GenBank/DDBJ whole genome shotgun (WGS) entry which is preliminary data.</text>
</comment>
<dbReference type="InterPro" id="IPR003583">
    <property type="entry name" value="Hlx-hairpin-Hlx_DNA-bd_motif"/>
</dbReference>
<dbReference type="RefSeq" id="WP_185933980.1">
    <property type="nucleotide sequence ID" value="NZ_UYIO01000001.1"/>
</dbReference>
<name>A0A7Z8Y8R0_9ACTO</name>
<dbReference type="SUPFAM" id="SSF47781">
    <property type="entry name" value="RuvA domain 2-like"/>
    <property type="match status" value="1"/>
</dbReference>
<dbReference type="GO" id="GO:0006281">
    <property type="term" value="P:DNA repair"/>
    <property type="evidence" value="ECO:0007669"/>
    <property type="project" value="InterPro"/>
</dbReference>
<dbReference type="GO" id="GO:0003677">
    <property type="term" value="F:DNA binding"/>
    <property type="evidence" value="ECO:0007669"/>
    <property type="project" value="InterPro"/>
</dbReference>
<evidence type="ECO:0000256" key="2">
    <source>
        <dbReference type="SAM" id="Phobius"/>
    </source>
</evidence>
<feature type="compositionally biased region" description="Low complexity" evidence="1">
    <location>
        <begin position="135"/>
        <end position="166"/>
    </location>
</feature>
<evidence type="ECO:0000313" key="4">
    <source>
        <dbReference type="EMBL" id="VDG76339.1"/>
    </source>
</evidence>
<dbReference type="Gene3D" id="1.10.150.320">
    <property type="entry name" value="Photosystem II 12 kDa extrinsic protein"/>
    <property type="match status" value="1"/>
</dbReference>
<evidence type="ECO:0000313" key="5">
    <source>
        <dbReference type="Proteomes" id="UP000269974"/>
    </source>
</evidence>
<sequence>MSVPPPRSAPRPHTLDRSDISAAAIAETSAPAPAAGRRAGSRRAELSRAESRRAEFRRAAAARPDLEDAGEVRRGLASLALASGTGEDVAAIGVGGPKNRWRWEKPSLRAFVVVILGVLALLAAWVAGNAAAHSATAGNTGANESSLNTNSANSASKDSASAAPAAGEGSTLETSVPEDTPATDSNASTAASAGENNAAGGSSGGSNTAGARGGGTGAEAVVVYVSGQVARPGVYSVPAGSRIIDAVDAAGGLTPEADPVATNLAAPVADGQHIHVLKPGETLPTGTSAGAGHANGREGAGATGSGNGTGNGGGGSGGPAGRVNLNTASAAELETLPGVGPATARDILAWRENNGPFTSVEDLLEVSGIGPKKFEKLRDSVTV</sequence>
<feature type="compositionally biased region" description="Gly residues" evidence="1">
    <location>
        <begin position="298"/>
        <end position="320"/>
    </location>
</feature>
<dbReference type="Proteomes" id="UP000269974">
    <property type="component" value="Unassembled WGS sequence"/>
</dbReference>
<dbReference type="EMBL" id="UYIO01000001">
    <property type="protein sequence ID" value="VDG76339.1"/>
    <property type="molecule type" value="Genomic_DNA"/>
</dbReference>
<keyword evidence="2" id="KW-0812">Transmembrane</keyword>
<dbReference type="InterPro" id="IPR051675">
    <property type="entry name" value="Endo/Exo/Phosphatase_dom_1"/>
</dbReference>
<protein>
    <submittedName>
        <fullName evidence="4">DNA binding and uptake late competence protein</fullName>
    </submittedName>
</protein>
<dbReference type="GO" id="GO:0015628">
    <property type="term" value="P:protein secretion by the type II secretion system"/>
    <property type="evidence" value="ECO:0007669"/>
    <property type="project" value="TreeGrafter"/>
</dbReference>
<dbReference type="GO" id="GO:0015627">
    <property type="term" value="C:type II protein secretion system complex"/>
    <property type="evidence" value="ECO:0007669"/>
    <property type="project" value="TreeGrafter"/>
</dbReference>
<feature type="compositionally biased region" description="Low complexity" evidence="1">
    <location>
        <begin position="26"/>
        <end position="38"/>
    </location>
</feature>
<evidence type="ECO:0000256" key="1">
    <source>
        <dbReference type="SAM" id="MobiDB-lite"/>
    </source>
</evidence>
<feature type="compositionally biased region" description="Basic and acidic residues" evidence="1">
    <location>
        <begin position="42"/>
        <end position="67"/>
    </location>
</feature>
<dbReference type="InterPro" id="IPR010994">
    <property type="entry name" value="RuvA_2-like"/>
</dbReference>
<keyword evidence="2" id="KW-0472">Membrane</keyword>
<dbReference type="NCBIfam" id="TIGR00426">
    <property type="entry name" value="competence protein ComEA helix-hairpin-helix repeat region"/>
    <property type="match status" value="1"/>
</dbReference>
<evidence type="ECO:0000259" key="3">
    <source>
        <dbReference type="SMART" id="SM00278"/>
    </source>
</evidence>
<accession>A0A7Z8Y8R0</accession>
<dbReference type="PANTHER" id="PTHR21180">
    <property type="entry name" value="ENDONUCLEASE/EXONUCLEASE/PHOSPHATASE FAMILY DOMAIN-CONTAINING PROTEIN 1"/>
    <property type="match status" value="1"/>
</dbReference>
<proteinExistence type="predicted"/>
<dbReference type="PANTHER" id="PTHR21180:SF32">
    <property type="entry name" value="ENDONUCLEASE_EXONUCLEASE_PHOSPHATASE FAMILY DOMAIN-CONTAINING PROTEIN 1"/>
    <property type="match status" value="1"/>
</dbReference>
<dbReference type="SMART" id="SM00278">
    <property type="entry name" value="HhH1"/>
    <property type="match status" value="2"/>
</dbReference>
<dbReference type="Gene3D" id="3.10.560.10">
    <property type="entry name" value="Outer membrane lipoprotein wza domain like"/>
    <property type="match status" value="1"/>
</dbReference>
<feature type="region of interest" description="Disordered" evidence="1">
    <location>
        <begin position="283"/>
        <end position="324"/>
    </location>
</feature>
<organism evidence="4 5">
    <name type="scientific">Actinobaculum suis</name>
    <dbReference type="NCBI Taxonomy" id="1657"/>
    <lineage>
        <taxon>Bacteria</taxon>
        <taxon>Bacillati</taxon>
        <taxon>Actinomycetota</taxon>
        <taxon>Actinomycetes</taxon>
        <taxon>Actinomycetales</taxon>
        <taxon>Actinomycetaceae</taxon>
        <taxon>Actinobaculum</taxon>
    </lineage>
</organism>
<dbReference type="InterPro" id="IPR004509">
    <property type="entry name" value="Competence_ComEA_HhH"/>
</dbReference>
<feature type="compositionally biased region" description="Low complexity" evidence="1">
    <location>
        <begin position="180"/>
        <end position="210"/>
    </location>
</feature>
<dbReference type="AlphaFoldDB" id="A0A7Z8Y8R0"/>
<dbReference type="Pfam" id="PF12836">
    <property type="entry name" value="HHH_3"/>
    <property type="match status" value="1"/>
</dbReference>
<feature type="domain" description="Helix-hairpin-helix DNA-binding motif class 1" evidence="3">
    <location>
        <begin position="331"/>
        <end position="350"/>
    </location>
</feature>
<feature type="transmembrane region" description="Helical" evidence="2">
    <location>
        <begin position="108"/>
        <end position="127"/>
    </location>
</feature>
<feature type="region of interest" description="Disordered" evidence="1">
    <location>
        <begin position="135"/>
        <end position="215"/>
    </location>
</feature>
<feature type="domain" description="Helix-hairpin-helix DNA-binding motif class 1" evidence="3">
    <location>
        <begin position="361"/>
        <end position="380"/>
    </location>
</feature>
<gene>
    <name evidence="4" type="primary">comEA_1</name>
    <name evidence="4" type="ORF">NCTC10327_00995</name>
</gene>
<dbReference type="Pfam" id="PF10531">
    <property type="entry name" value="SLBB"/>
    <property type="match status" value="1"/>
</dbReference>
<reference evidence="4 5" key="1">
    <citation type="submission" date="2018-11" db="EMBL/GenBank/DDBJ databases">
        <authorList>
            <consortium name="Pathogen Informatics"/>
        </authorList>
    </citation>
    <scope>NUCLEOTIDE SEQUENCE [LARGE SCALE GENOMIC DNA]</scope>
    <source>
        <strain evidence="4 5">NCTC10327</strain>
    </source>
</reference>
<feature type="region of interest" description="Disordered" evidence="1">
    <location>
        <begin position="26"/>
        <end position="67"/>
    </location>
</feature>
<keyword evidence="2" id="KW-1133">Transmembrane helix</keyword>